<dbReference type="GO" id="GO:0006797">
    <property type="term" value="P:polyphosphate metabolic process"/>
    <property type="evidence" value="ECO:0007669"/>
    <property type="project" value="InterPro"/>
</dbReference>
<name>A0A2W7RVW8_9BACT</name>
<evidence type="ECO:0000256" key="3">
    <source>
        <dbReference type="ARBA" id="ARBA00022777"/>
    </source>
</evidence>
<dbReference type="AlphaFoldDB" id="A0A2W7RVW8"/>
<keyword evidence="2 5" id="KW-0808">Transferase</keyword>
<proteinExistence type="inferred from homology"/>
<feature type="domain" description="Polyphosphate kinase-2-related" evidence="4">
    <location>
        <begin position="18"/>
        <end position="235"/>
    </location>
</feature>
<dbReference type="PANTHER" id="PTHR34383:SF3">
    <property type="entry name" value="POLYPHOSPHATE:AMP PHOSPHOTRANSFERASE"/>
    <property type="match status" value="1"/>
</dbReference>
<keyword evidence="3" id="KW-0418">Kinase</keyword>
<gene>
    <name evidence="5" type="ORF">LX80_00808</name>
</gene>
<dbReference type="GO" id="GO:0008976">
    <property type="term" value="F:polyphosphate kinase activity"/>
    <property type="evidence" value="ECO:0007669"/>
    <property type="project" value="InterPro"/>
</dbReference>
<dbReference type="PIRSF" id="PIRSF028756">
    <property type="entry name" value="PPK2_prd"/>
    <property type="match status" value="1"/>
</dbReference>
<dbReference type="InterPro" id="IPR022300">
    <property type="entry name" value="PPK2-rel_1"/>
</dbReference>
<protein>
    <submittedName>
        <fullName evidence="5">PPK2 family polyphosphate:nucleotide phosphotransferase</fullName>
    </submittedName>
</protein>
<keyword evidence="6" id="KW-1185">Reference proteome</keyword>
<dbReference type="Proteomes" id="UP000249720">
    <property type="component" value="Unassembled WGS sequence"/>
</dbReference>
<organism evidence="5 6">
    <name type="scientific">Hydrotalea sandarakina</name>
    <dbReference type="NCBI Taxonomy" id="1004304"/>
    <lineage>
        <taxon>Bacteria</taxon>
        <taxon>Pseudomonadati</taxon>
        <taxon>Bacteroidota</taxon>
        <taxon>Chitinophagia</taxon>
        <taxon>Chitinophagales</taxon>
        <taxon>Chitinophagaceae</taxon>
        <taxon>Hydrotalea</taxon>
    </lineage>
</organism>
<comment type="caution">
    <text evidence="5">The sequence shown here is derived from an EMBL/GenBank/DDBJ whole genome shotgun (WGS) entry which is preliminary data.</text>
</comment>
<reference evidence="5 6" key="1">
    <citation type="submission" date="2018-06" db="EMBL/GenBank/DDBJ databases">
        <title>Genomic Encyclopedia of Archaeal and Bacterial Type Strains, Phase II (KMG-II): from individual species to whole genera.</title>
        <authorList>
            <person name="Goeker M."/>
        </authorList>
    </citation>
    <scope>NUCLEOTIDE SEQUENCE [LARGE SCALE GENOMIC DNA]</scope>
    <source>
        <strain evidence="5 6">DSM 23241</strain>
    </source>
</reference>
<dbReference type="InterPro" id="IPR022488">
    <property type="entry name" value="PPK2-related"/>
</dbReference>
<dbReference type="OrthoDB" id="9775224at2"/>
<dbReference type="RefSeq" id="WP_111293994.1">
    <property type="nucleotide sequence ID" value="NZ_QKZV01000002.1"/>
</dbReference>
<dbReference type="InterPro" id="IPR016898">
    <property type="entry name" value="Polyphosphate_phosphotransfera"/>
</dbReference>
<accession>A0A2W7RVW8</accession>
<evidence type="ECO:0000256" key="1">
    <source>
        <dbReference type="ARBA" id="ARBA00009924"/>
    </source>
</evidence>
<dbReference type="Pfam" id="PF03976">
    <property type="entry name" value="PPK2"/>
    <property type="match status" value="1"/>
</dbReference>
<comment type="similarity">
    <text evidence="1">Belongs to the polyphosphate kinase 2 (PPK2) family. Class I subfamily.</text>
</comment>
<dbReference type="Gene3D" id="3.40.50.300">
    <property type="entry name" value="P-loop containing nucleotide triphosphate hydrolases"/>
    <property type="match status" value="1"/>
</dbReference>
<evidence type="ECO:0000259" key="4">
    <source>
        <dbReference type="Pfam" id="PF03976"/>
    </source>
</evidence>
<dbReference type="NCBIfam" id="TIGR03709">
    <property type="entry name" value="PPK2_rel_1"/>
    <property type="match status" value="1"/>
</dbReference>
<sequence>MAKIRLADISTLPPKKTDKNKIIAATEKLIVQLDELQNLLYAQSKYAILIVIQGMDAAGKDGAIRHVFGKLNPQGVQVTSFKEPTALELSHDFLWRIHQHTPARGMIHIFNRSHYEDVLVTRVHKLINNKLAFKRMDAINDFERLLVEHNHTHILKFYLHISHKEQLKRLDERIKDPQKQWKYNEKDFEESKLWPEYMEVYEDCLNNCNEVPWIITPSDAHWYKEYIIAKNLYELLSGLKMQYPGLKK</sequence>
<dbReference type="InterPro" id="IPR027417">
    <property type="entry name" value="P-loop_NTPase"/>
</dbReference>
<dbReference type="EMBL" id="QKZV01000002">
    <property type="protein sequence ID" value="PZX64611.1"/>
    <property type="molecule type" value="Genomic_DNA"/>
</dbReference>
<evidence type="ECO:0000313" key="5">
    <source>
        <dbReference type="EMBL" id="PZX64611.1"/>
    </source>
</evidence>
<dbReference type="SUPFAM" id="SSF52540">
    <property type="entry name" value="P-loop containing nucleoside triphosphate hydrolases"/>
    <property type="match status" value="1"/>
</dbReference>
<dbReference type="PANTHER" id="PTHR34383">
    <property type="entry name" value="POLYPHOSPHATE:AMP PHOSPHOTRANSFERASE-RELATED"/>
    <property type="match status" value="1"/>
</dbReference>
<evidence type="ECO:0000256" key="2">
    <source>
        <dbReference type="ARBA" id="ARBA00022679"/>
    </source>
</evidence>
<evidence type="ECO:0000313" key="6">
    <source>
        <dbReference type="Proteomes" id="UP000249720"/>
    </source>
</evidence>